<evidence type="ECO:0000256" key="4">
    <source>
        <dbReference type="ARBA" id="ARBA00032988"/>
    </source>
</evidence>
<feature type="domain" description="Metallo-beta-lactamase" evidence="7">
    <location>
        <begin position="36"/>
        <end position="238"/>
    </location>
</feature>
<protein>
    <recommendedName>
        <fullName evidence="3">Metallo-beta-lactamase domain-containing protein 1</fullName>
    </recommendedName>
    <alternativeName>
        <fullName evidence="4">Endoribonuclease MBLAC1</fullName>
    </alternativeName>
</protein>
<dbReference type="Proteomes" id="UP000266239">
    <property type="component" value="Unassembled WGS sequence"/>
</dbReference>
<dbReference type="InterPro" id="IPR039344">
    <property type="entry name" value="MBLAC1"/>
</dbReference>
<comment type="function">
    <text evidence="6">Endoribonuclease that catalyzes the hydrolysis of histone-coding pre-mRNA 3'-end. Involved in histone pre-mRNA processing during the S-phase of the cell cycle, which is required for entering/progressing through S-phase. Cleaves histone pre-mRNA at a major and a minor cleavage site after the 5'-ACCCA-3' and the 5'-ACCCACA-3' sequence, respectively, and located downstream of the stem-loop. May require the presence of the HDE element located at the histone pre-RNA 3'-end to avoid non-specific cleavage.</text>
</comment>
<dbReference type="SUPFAM" id="SSF48371">
    <property type="entry name" value="ARM repeat"/>
    <property type="match status" value="1"/>
</dbReference>
<dbReference type="Pfam" id="PF00753">
    <property type="entry name" value="Lactamase_B"/>
    <property type="match status" value="1"/>
</dbReference>
<dbReference type="InterPro" id="IPR036866">
    <property type="entry name" value="RibonucZ/Hydroxyglut_hydro"/>
</dbReference>
<proteinExistence type="predicted"/>
<comment type="subcellular location">
    <subcellularLocation>
        <location evidence="1">Cytoplasm</location>
        <location evidence="1">Cytosol</location>
    </subcellularLocation>
</comment>
<comment type="subunit">
    <text evidence="2">Homodimer.</text>
</comment>
<evidence type="ECO:0000256" key="3">
    <source>
        <dbReference type="ARBA" id="ARBA00014856"/>
    </source>
</evidence>
<evidence type="ECO:0000313" key="9">
    <source>
        <dbReference type="Proteomes" id="UP000266239"/>
    </source>
</evidence>
<evidence type="ECO:0000259" key="7">
    <source>
        <dbReference type="SMART" id="SM00849"/>
    </source>
</evidence>
<gene>
    <name evidence="8" type="ORF">DYB25_001427</name>
</gene>
<dbReference type="EMBL" id="QUTA01007880">
    <property type="protein sequence ID" value="RHY05499.1"/>
    <property type="molecule type" value="Genomic_DNA"/>
</dbReference>
<reference evidence="8 9" key="1">
    <citation type="submission" date="2018-08" db="EMBL/GenBank/DDBJ databases">
        <title>Aphanomyces genome sequencing and annotation.</title>
        <authorList>
            <person name="Minardi D."/>
            <person name="Oidtmann B."/>
            <person name="Van Der Giezen M."/>
            <person name="Studholme D.J."/>
        </authorList>
    </citation>
    <scope>NUCLEOTIDE SEQUENCE [LARGE SCALE GENOMIC DNA]</scope>
    <source>
        <strain evidence="8 9">Yx</strain>
    </source>
</reference>
<dbReference type="SUPFAM" id="SSF56281">
    <property type="entry name" value="Metallo-hydrolase/oxidoreductase"/>
    <property type="match status" value="1"/>
</dbReference>
<evidence type="ECO:0000256" key="5">
    <source>
        <dbReference type="ARBA" id="ARBA00044690"/>
    </source>
</evidence>
<dbReference type="VEuPathDB" id="FungiDB:H257_04331"/>
<evidence type="ECO:0000256" key="1">
    <source>
        <dbReference type="ARBA" id="ARBA00004514"/>
    </source>
</evidence>
<accession>A0A397AIC1</accession>
<sequence>MKDHLNHMPLSRKEMKVTLLREGKYEELEEGLHDVDCSVTLIEFGKFNILYDTGGAWALPELLGSLAASGLSAEDITHVVGSHGHSDHIGCLSAFPNAYQFLGGDANLRNKYSTVEPSEANAIETARFFRDEMFTRGKFFHWGEHGIALDDPRGIDGSIRLVKTPGHTSQCTSLLLESPQGGIHFAGSAFTRLAIVGDLWDCLDDEDYYRAISEQPLVQENNRAFVLKWGPDRIIPGHGAPFAPSDLSDDANALTFEHLLSLAQSHQPEACVDGWTGVLDRLAEIDGMQLKHVVTAANATFNGTFHATVHALVYQVVKKLGCRGEMERKLLMRDDVPKHLLASMQLHVGDAATQSHGLQALYPLAFDAPHRVQLAACGSLPLCVSAMAAHPTVLPLQQHGCRFLQLMAFDDDCKVAILTHDGLPVVLAALDRFYKDKDLAISSSDLLYFLVADLDGDDDKMQGGIAPAIIHAVVRVMDLHGSDARIQSHGVAILNSLVANDAAKPLLCTDAVLDVVEQAIGFTDDATIDSIVLLFELFQDTTCQTLIVNNAPTTSRPIKAIGAKLATVTFSSDDTDSGERVAYIQRVLAGMESTIEARMTNTATQPSSSYGHGAVVTPLPPSLPPTRSLVESGENRQRHSIQLLSSPSKVHDQSVDLLSIATRDDEDKHFAVCDPKDELNSNCFTSKQRTGTLQSSLHVTASRAPSSAHIVAHVTSSPNASTSHVLDTPASSSLPPMSKVGLPFGAAPTIAARHDSNAVREVRTELEATRVALVDASKAIEYERAKVRKVIFNYKLMKRRLADQHKLLCVHNERSVADAEIHDTLLQRVRYLESALEDAHRSWSNERNMRVELENELSKGAVALATAQKALEDQRPPIVRERTVPEVRFLDAQRSVQQLTGDKLILEEAVKVAQELLYNCETNQFFLEAQVKQVRQQGMESLLMREEDVEIPKPSKYFTLASPTAKRTQAYSPTTSHADSQVSKELPSTLELNDQQAIEAFLHRAYKCLEACSEGSGVHFSILRRYLVDSGLASAPAMVSDVDVILNKVLAVAHENKLKARRRKDYEFSSCPQRPNFGKLRHRYFSRNLFCEAVTLVGAKKYPYLDNTTTMLREVILTFLSPYGTAIECRGGDVQLLVTSYDPFNFLKIMMEQLHRSYHSPVSTADNDQPQRKCANEPILQAMLEMVPVLQREQKPLKVNFAVDFEVIPAFLDRLAVKRLYKDILTFFKTFLAMYKGFPCPPDKKKYVAFYMTLGRLAVEIFKDKRDYDMPESQVRL</sequence>
<dbReference type="SMART" id="SM00849">
    <property type="entry name" value="Lactamase_B"/>
    <property type="match status" value="1"/>
</dbReference>
<dbReference type="Gene3D" id="1.25.10.10">
    <property type="entry name" value="Leucine-rich Repeat Variant"/>
    <property type="match status" value="1"/>
</dbReference>
<dbReference type="Gene3D" id="3.60.15.10">
    <property type="entry name" value="Ribonuclease Z/Hydroxyacylglutathione hydrolase-like"/>
    <property type="match status" value="1"/>
</dbReference>
<dbReference type="AlphaFoldDB" id="A0A397AIC1"/>
<dbReference type="PANTHER" id="PTHR23200:SF48">
    <property type="entry name" value="METALLO-BETA-LACTAMASE DOMAIN-CONTAINING PROTEIN 1"/>
    <property type="match status" value="1"/>
</dbReference>
<name>A0A397AIC1_APHAT</name>
<evidence type="ECO:0000256" key="2">
    <source>
        <dbReference type="ARBA" id="ARBA00011738"/>
    </source>
</evidence>
<dbReference type="InterPro" id="IPR016024">
    <property type="entry name" value="ARM-type_fold"/>
</dbReference>
<dbReference type="InterPro" id="IPR011989">
    <property type="entry name" value="ARM-like"/>
</dbReference>
<dbReference type="GO" id="GO:0005829">
    <property type="term" value="C:cytosol"/>
    <property type="evidence" value="ECO:0007669"/>
    <property type="project" value="UniProtKB-SubCell"/>
</dbReference>
<organism evidence="8 9">
    <name type="scientific">Aphanomyces astaci</name>
    <name type="common">Crayfish plague agent</name>
    <dbReference type="NCBI Taxonomy" id="112090"/>
    <lineage>
        <taxon>Eukaryota</taxon>
        <taxon>Sar</taxon>
        <taxon>Stramenopiles</taxon>
        <taxon>Oomycota</taxon>
        <taxon>Saprolegniomycetes</taxon>
        <taxon>Saprolegniales</taxon>
        <taxon>Verrucalvaceae</taxon>
        <taxon>Aphanomyces</taxon>
    </lineage>
</organism>
<dbReference type="InterPro" id="IPR001279">
    <property type="entry name" value="Metallo-B-lactamas"/>
</dbReference>
<dbReference type="VEuPathDB" id="FungiDB:H257_04332"/>
<evidence type="ECO:0000313" key="8">
    <source>
        <dbReference type="EMBL" id="RHY05499.1"/>
    </source>
</evidence>
<dbReference type="CDD" id="cd07711">
    <property type="entry name" value="MBLAC1-like_MBL-fold"/>
    <property type="match status" value="1"/>
</dbReference>
<comment type="catalytic activity">
    <reaction evidence="5">
        <text>a ribonucleotidyl-ribonucleotide-RNA + H2O = a 3'-end ribonucleotide-RNA + a 5'-end 5'-phospho-ribonucleoside-RNA + H(+)</text>
        <dbReference type="Rhea" id="RHEA:68096"/>
        <dbReference type="Rhea" id="RHEA-COMP:15179"/>
        <dbReference type="Rhea" id="RHEA-COMP:17355"/>
        <dbReference type="Rhea" id="RHEA-COMP:17428"/>
        <dbReference type="ChEBI" id="CHEBI:15377"/>
        <dbReference type="ChEBI" id="CHEBI:15378"/>
        <dbReference type="ChEBI" id="CHEBI:74896"/>
        <dbReference type="ChEBI" id="CHEBI:138282"/>
        <dbReference type="ChEBI" id="CHEBI:173118"/>
    </reaction>
    <physiologicalReaction direction="left-to-right" evidence="5">
        <dbReference type="Rhea" id="RHEA:68097"/>
    </physiologicalReaction>
</comment>
<comment type="caution">
    <text evidence="8">The sequence shown here is derived from an EMBL/GenBank/DDBJ whole genome shotgun (WGS) entry which is preliminary data.</text>
</comment>
<evidence type="ECO:0000256" key="6">
    <source>
        <dbReference type="ARBA" id="ARBA00045869"/>
    </source>
</evidence>
<dbReference type="PANTHER" id="PTHR23200">
    <property type="entry name" value="METALLO-BETA-LACTAMASE DOMAIN-CONTAINING PROTEIN 1"/>
    <property type="match status" value="1"/>
</dbReference>